<dbReference type="Proteomes" id="UP000254575">
    <property type="component" value="Unassembled WGS sequence"/>
</dbReference>
<keyword evidence="1" id="KW-0812">Transmembrane</keyword>
<gene>
    <name evidence="3" type="ORF">NCTC10717_00387</name>
</gene>
<dbReference type="EMBL" id="UHIA01000003">
    <property type="protein sequence ID" value="SUO92099.1"/>
    <property type="molecule type" value="Genomic_DNA"/>
</dbReference>
<keyword evidence="4" id="KW-1185">Reference proteome</keyword>
<protein>
    <submittedName>
        <fullName evidence="3">Uncharacterized protein conserved in bacteria (DUF2062)</fullName>
    </submittedName>
</protein>
<proteinExistence type="predicted"/>
<dbReference type="OrthoDB" id="9786029at2"/>
<feature type="domain" description="DUF2062" evidence="2">
    <location>
        <begin position="30"/>
        <end position="157"/>
    </location>
</feature>
<dbReference type="PANTHER" id="PTHR40547:SF1">
    <property type="entry name" value="SLL0298 PROTEIN"/>
    <property type="match status" value="1"/>
</dbReference>
<dbReference type="PANTHER" id="PTHR40547">
    <property type="entry name" value="SLL0298 PROTEIN"/>
    <property type="match status" value="1"/>
</dbReference>
<dbReference type="RefSeq" id="WP_115217687.1">
    <property type="nucleotide sequence ID" value="NZ_UHIA01000003.1"/>
</dbReference>
<evidence type="ECO:0000313" key="4">
    <source>
        <dbReference type="Proteomes" id="UP000254575"/>
    </source>
</evidence>
<evidence type="ECO:0000256" key="1">
    <source>
        <dbReference type="SAM" id="Phobius"/>
    </source>
</evidence>
<dbReference type="AlphaFoldDB" id="A0A380MMM8"/>
<keyword evidence="1" id="KW-1133">Transmembrane helix</keyword>
<feature type="transmembrane region" description="Helical" evidence="1">
    <location>
        <begin position="45"/>
        <end position="70"/>
    </location>
</feature>
<dbReference type="InterPro" id="IPR018639">
    <property type="entry name" value="DUF2062"/>
</dbReference>
<reference evidence="3 4" key="1">
    <citation type="submission" date="2018-06" db="EMBL/GenBank/DDBJ databases">
        <authorList>
            <consortium name="Pathogen Informatics"/>
            <person name="Doyle S."/>
        </authorList>
    </citation>
    <scope>NUCLEOTIDE SEQUENCE [LARGE SCALE GENOMIC DNA]</scope>
    <source>
        <strain evidence="3 4">NCTC10717</strain>
    </source>
</reference>
<name>A0A380MMM8_9GAMM</name>
<keyword evidence="1" id="KW-0472">Membrane</keyword>
<evidence type="ECO:0000259" key="2">
    <source>
        <dbReference type="Pfam" id="PF09835"/>
    </source>
</evidence>
<organism evidence="3 4">
    <name type="scientific">Suttonella indologenes</name>
    <dbReference type="NCBI Taxonomy" id="13276"/>
    <lineage>
        <taxon>Bacteria</taxon>
        <taxon>Pseudomonadati</taxon>
        <taxon>Pseudomonadota</taxon>
        <taxon>Gammaproteobacteria</taxon>
        <taxon>Cardiobacteriales</taxon>
        <taxon>Cardiobacteriaceae</taxon>
        <taxon>Suttonella</taxon>
    </lineage>
</organism>
<sequence>MKFFFKRILPAPEKLIANRLLHWLLKKIGNAYIWQINRRSIAGGFATGLFFGCLPIPIQIPCAVAAAVFMRFNVPIAAFSTLFSNPFTMPMIFYGNYQVGCWFLGGREGLSEWHFTVANLKQLGGQILIPLFTGSVLVGTLLASIGYCVIYYLWQWKLVQVLSKRKNWHAKLRLHRAQRRKKPVSHKH</sequence>
<evidence type="ECO:0000313" key="3">
    <source>
        <dbReference type="EMBL" id="SUO92099.1"/>
    </source>
</evidence>
<dbReference type="Pfam" id="PF09835">
    <property type="entry name" value="DUF2062"/>
    <property type="match status" value="1"/>
</dbReference>
<feature type="transmembrane region" description="Helical" evidence="1">
    <location>
        <begin position="127"/>
        <end position="154"/>
    </location>
</feature>
<accession>A0A380MMM8</accession>